<dbReference type="eggNOG" id="KOG2029">
    <property type="taxonomic scope" value="Eukaryota"/>
</dbReference>
<name>U4KW69_PYROM</name>
<dbReference type="GO" id="GO:0016020">
    <property type="term" value="C:membrane"/>
    <property type="evidence" value="ECO:0007669"/>
    <property type="project" value="UniProtKB-SubCell"/>
</dbReference>
<dbReference type="EMBL" id="HF935276">
    <property type="protein sequence ID" value="CCX05923.1"/>
    <property type="molecule type" value="Genomic_DNA"/>
</dbReference>
<dbReference type="PANTHER" id="PTHR48182">
    <property type="entry name" value="PROTEIN SERAC1"/>
    <property type="match status" value="1"/>
</dbReference>
<feature type="region of interest" description="Disordered" evidence="7">
    <location>
        <begin position="365"/>
        <end position="385"/>
    </location>
</feature>
<keyword evidence="6" id="KW-0472">Membrane</keyword>
<gene>
    <name evidence="8" type="ORF">PCON_05510</name>
</gene>
<accession>U4KW69</accession>
<evidence type="ECO:0000313" key="9">
    <source>
        <dbReference type="Proteomes" id="UP000018144"/>
    </source>
</evidence>
<evidence type="ECO:0000256" key="7">
    <source>
        <dbReference type="SAM" id="MobiDB-lite"/>
    </source>
</evidence>
<comment type="subcellular location">
    <subcellularLocation>
        <location evidence="2">Endoplasmic reticulum</location>
    </subcellularLocation>
    <subcellularLocation>
        <location evidence="3">Membrane</location>
    </subcellularLocation>
    <subcellularLocation>
        <location evidence="1">Mitochondrion</location>
    </subcellularLocation>
</comment>
<evidence type="ECO:0000256" key="3">
    <source>
        <dbReference type="ARBA" id="ARBA00004370"/>
    </source>
</evidence>
<dbReference type="AlphaFoldDB" id="U4KW69"/>
<evidence type="ECO:0000313" key="8">
    <source>
        <dbReference type="EMBL" id="CCX05923.1"/>
    </source>
</evidence>
<dbReference type="OrthoDB" id="1658288at2759"/>
<dbReference type="PANTHER" id="PTHR48182:SF2">
    <property type="entry name" value="PROTEIN SERAC1"/>
    <property type="match status" value="1"/>
</dbReference>
<dbReference type="OMA" id="VYNINEP"/>
<evidence type="ECO:0000256" key="5">
    <source>
        <dbReference type="ARBA" id="ARBA00023128"/>
    </source>
</evidence>
<proteinExistence type="predicted"/>
<evidence type="ECO:0000256" key="6">
    <source>
        <dbReference type="ARBA" id="ARBA00023136"/>
    </source>
</evidence>
<organism evidence="8 9">
    <name type="scientific">Pyronema omphalodes (strain CBS 100304)</name>
    <name type="common">Pyronema confluens</name>
    <dbReference type="NCBI Taxonomy" id="1076935"/>
    <lineage>
        <taxon>Eukaryota</taxon>
        <taxon>Fungi</taxon>
        <taxon>Dikarya</taxon>
        <taxon>Ascomycota</taxon>
        <taxon>Pezizomycotina</taxon>
        <taxon>Pezizomycetes</taxon>
        <taxon>Pezizales</taxon>
        <taxon>Pyronemataceae</taxon>
        <taxon>Pyronema</taxon>
    </lineage>
</organism>
<dbReference type="Proteomes" id="UP000018144">
    <property type="component" value="Unassembled WGS sequence"/>
</dbReference>
<evidence type="ECO:0000256" key="4">
    <source>
        <dbReference type="ARBA" id="ARBA00022824"/>
    </source>
</evidence>
<dbReference type="InterPro" id="IPR052374">
    <property type="entry name" value="SERAC1"/>
</dbReference>
<sequence>MLRVTNIPRDATLESLFSALSCALLPDETDITIDATIVPSCSTEDQHNTALAKYFPRVPKYLEPLSLSCEDIQIETDLGDLTLDKTFYGLTQLYPTAPGERIIADIIAVTGLDGHAYGSWRGKGSLARMWLHDFFAKDLPSCRTMTYGYNTKLRHHSIHTIYDYKLDMLEQIKKARVTSEEKRRPLIFISHSFGGIVTTQALVKAEEALENDDDPDAHAIYQATKGLLFFGTPHHGLPTEDILRMIDDKKHAERADLVRSIGQGSEVLSEELRKFGYFAENYKIYSFYERQKTKSIAITDGNAARSGDYIIPVDTDSAILNLPGVNETPVPVDGDHSTMVKFDSQTNRIYRTVLSYIQQLTTSSNGVAEHDIPPTVSQTDSGRNTSKDLIDAINQQHDESGFSGEIA</sequence>
<feature type="compositionally biased region" description="Polar residues" evidence="7">
    <location>
        <begin position="375"/>
        <end position="384"/>
    </location>
</feature>
<protein>
    <submittedName>
        <fullName evidence="8">Similar to Protein SERAC1 acc. no. Q3U213</fullName>
    </submittedName>
</protein>
<dbReference type="SUPFAM" id="SSF53474">
    <property type="entry name" value="alpha/beta-Hydrolases"/>
    <property type="match status" value="1"/>
</dbReference>
<reference evidence="8 9" key="1">
    <citation type="journal article" date="2013" name="PLoS Genet.">
        <title>The genome and development-dependent transcriptomes of Pyronema confluens: a window into fungal evolution.</title>
        <authorList>
            <person name="Traeger S."/>
            <person name="Altegoer F."/>
            <person name="Freitag M."/>
            <person name="Gabaldon T."/>
            <person name="Kempken F."/>
            <person name="Kumar A."/>
            <person name="Marcet-Houben M."/>
            <person name="Poggeler S."/>
            <person name="Stajich J.E."/>
            <person name="Nowrousian M."/>
        </authorList>
    </citation>
    <scope>NUCLEOTIDE SEQUENCE [LARGE SCALE GENOMIC DNA]</scope>
    <source>
        <strain evidence="9">CBS 100304</strain>
        <tissue evidence="8">Vegetative mycelium</tissue>
    </source>
</reference>
<keyword evidence="9" id="KW-1185">Reference proteome</keyword>
<dbReference type="GO" id="GO:0005783">
    <property type="term" value="C:endoplasmic reticulum"/>
    <property type="evidence" value="ECO:0007669"/>
    <property type="project" value="UniProtKB-SubCell"/>
</dbReference>
<evidence type="ECO:0000256" key="1">
    <source>
        <dbReference type="ARBA" id="ARBA00004173"/>
    </source>
</evidence>
<dbReference type="GO" id="GO:0005739">
    <property type="term" value="C:mitochondrion"/>
    <property type="evidence" value="ECO:0007669"/>
    <property type="project" value="UniProtKB-SubCell"/>
</dbReference>
<evidence type="ECO:0000256" key="2">
    <source>
        <dbReference type="ARBA" id="ARBA00004240"/>
    </source>
</evidence>
<dbReference type="InterPro" id="IPR029058">
    <property type="entry name" value="AB_hydrolase_fold"/>
</dbReference>
<keyword evidence="4" id="KW-0256">Endoplasmic reticulum</keyword>
<dbReference type="Gene3D" id="3.40.50.1820">
    <property type="entry name" value="alpha/beta hydrolase"/>
    <property type="match status" value="1"/>
</dbReference>
<keyword evidence="5" id="KW-0496">Mitochondrion</keyword>